<dbReference type="PANTHER" id="PTHR22743">
    <property type="entry name" value="MEPRIN/TRAF-LIKE MATH FAMILY-C.ELEGANS"/>
    <property type="match status" value="1"/>
</dbReference>
<sequence length="301" mass="34684">MGAPLKHFVMRLVVDDVSNYKDCHDEIHYDIQWELSFKHTRRHIDIEFYGIKGDDSPWKIRSETTLKVISENGACLTNKKDFDFGNSQGDDARFEWSDVTSRSTLSSDYAVDGKVIIEASVIIKEMIGFDKEDLRKFDESIKKFSDVVIVVKERKFYLSKLFLGLQSSYFDSLLLGNFEESQKSEIVLNDINPTDFQNFLELIHGEDSINSNTIDGILHLADMYDTPTAIKRCETFLLNKSNKTLKMKLEMSIRYNLNDLKKQCLSRIETVAHIRSVMPENIDEMDPSVSRALLLKSMALH</sequence>
<dbReference type="OrthoDB" id="6359816at2759"/>
<dbReference type="SMART" id="SM00225">
    <property type="entry name" value="BTB"/>
    <property type="match status" value="1"/>
</dbReference>
<dbReference type="OMA" id="CTIEADI"/>
<name>E3MUQ4_CAERE</name>
<protein>
    <recommendedName>
        <fullName evidence="1">BTB domain-containing protein</fullName>
    </recommendedName>
</protein>
<reference evidence="2" key="1">
    <citation type="submission" date="2007-07" db="EMBL/GenBank/DDBJ databases">
        <title>PCAP assembly of the Caenorhabditis remanei genome.</title>
        <authorList>
            <consortium name="The Caenorhabditis remanei Sequencing Consortium"/>
            <person name="Wilson R.K."/>
        </authorList>
    </citation>
    <scope>NUCLEOTIDE SEQUENCE [LARGE SCALE GENOMIC DNA]</scope>
    <source>
        <strain evidence="2">PB4641</strain>
    </source>
</reference>
<proteinExistence type="predicted"/>
<dbReference type="PROSITE" id="PS50097">
    <property type="entry name" value="BTB"/>
    <property type="match status" value="1"/>
</dbReference>
<dbReference type="InParanoid" id="E3MUQ4"/>
<dbReference type="eggNOG" id="ENOG502RXUT">
    <property type="taxonomic scope" value="Eukaryota"/>
</dbReference>
<dbReference type="InterPro" id="IPR011333">
    <property type="entry name" value="SKP1/BTB/POZ_sf"/>
</dbReference>
<dbReference type="Proteomes" id="UP000008281">
    <property type="component" value="Unassembled WGS sequence"/>
</dbReference>
<gene>
    <name evidence="2" type="ORF">CRE_21396</name>
</gene>
<dbReference type="InterPro" id="IPR000210">
    <property type="entry name" value="BTB/POZ_dom"/>
</dbReference>
<feature type="domain" description="BTB" evidence="1">
    <location>
        <begin position="145"/>
        <end position="204"/>
    </location>
</feature>
<accession>E3MUQ4</accession>
<dbReference type="Pfam" id="PF00917">
    <property type="entry name" value="MATH"/>
    <property type="match status" value="1"/>
</dbReference>
<keyword evidence="3" id="KW-1185">Reference proteome</keyword>
<organism evidence="3">
    <name type="scientific">Caenorhabditis remanei</name>
    <name type="common">Caenorhabditis vulgaris</name>
    <dbReference type="NCBI Taxonomy" id="31234"/>
    <lineage>
        <taxon>Eukaryota</taxon>
        <taxon>Metazoa</taxon>
        <taxon>Ecdysozoa</taxon>
        <taxon>Nematoda</taxon>
        <taxon>Chromadorea</taxon>
        <taxon>Rhabditida</taxon>
        <taxon>Rhabditina</taxon>
        <taxon>Rhabditomorpha</taxon>
        <taxon>Rhabditoidea</taxon>
        <taxon>Rhabditidae</taxon>
        <taxon>Peloderinae</taxon>
        <taxon>Caenorhabditis</taxon>
    </lineage>
</organism>
<dbReference type="SUPFAM" id="SSF49599">
    <property type="entry name" value="TRAF domain-like"/>
    <property type="match status" value="1"/>
</dbReference>
<evidence type="ECO:0000313" key="3">
    <source>
        <dbReference type="Proteomes" id="UP000008281"/>
    </source>
</evidence>
<evidence type="ECO:0000313" key="2">
    <source>
        <dbReference type="EMBL" id="EFP09808.1"/>
    </source>
</evidence>
<dbReference type="SUPFAM" id="SSF54695">
    <property type="entry name" value="POZ domain"/>
    <property type="match status" value="1"/>
</dbReference>
<dbReference type="AlphaFoldDB" id="E3MUQ4"/>
<dbReference type="HOGENOM" id="CLU_051249_1_0_1"/>
<dbReference type="PANTHER" id="PTHR22743:SF165">
    <property type="entry name" value="BTB AND MATH DOMAIN CONTAINING-RELATED"/>
    <property type="match status" value="1"/>
</dbReference>
<dbReference type="EMBL" id="DS268480">
    <property type="protein sequence ID" value="EFP09808.1"/>
    <property type="molecule type" value="Genomic_DNA"/>
</dbReference>
<evidence type="ECO:0000259" key="1">
    <source>
        <dbReference type="PROSITE" id="PS50097"/>
    </source>
</evidence>
<dbReference type="CDD" id="cd18186">
    <property type="entry name" value="BTB_POZ_ZBTB_KLHL-like"/>
    <property type="match status" value="1"/>
</dbReference>
<dbReference type="InterPro" id="IPR052664">
    <property type="entry name" value="BTB-MATH_domain_protein"/>
</dbReference>
<dbReference type="InterPro" id="IPR002083">
    <property type="entry name" value="MATH/TRAF_dom"/>
</dbReference>
<dbReference type="Gene3D" id="3.30.710.10">
    <property type="entry name" value="Potassium Channel Kv1.1, Chain A"/>
    <property type="match status" value="1"/>
</dbReference>
<dbReference type="Pfam" id="PF00651">
    <property type="entry name" value="BTB"/>
    <property type="match status" value="1"/>
</dbReference>